<dbReference type="InterPro" id="IPR050900">
    <property type="entry name" value="Transposase_IS3/IS150/IS904"/>
</dbReference>
<gene>
    <name evidence="2" type="ORF">C8E83_1900</name>
</gene>
<sequence>MLHRPVELAQFTSWAFTNKIRESGLMPSFGTVGHCYDNSMMESIWSSMPSELLNRKKCRTRIDLANAIFEYIEISYKRQRRHSKLGYINPIEHELCFDKTLITA</sequence>
<evidence type="ECO:0000313" key="3">
    <source>
        <dbReference type="Proteomes" id="UP000280008"/>
    </source>
</evidence>
<comment type="caution">
    <text evidence="2">The sequence shown here is derived from an EMBL/GenBank/DDBJ whole genome shotgun (WGS) entry which is preliminary data.</text>
</comment>
<proteinExistence type="predicted"/>
<dbReference type="Gene3D" id="3.30.420.10">
    <property type="entry name" value="Ribonuclease H-like superfamily/Ribonuclease H"/>
    <property type="match status" value="1"/>
</dbReference>
<organism evidence="2 3">
    <name type="scientific">Frondihabitans australicus</name>
    <dbReference type="NCBI Taxonomy" id="386892"/>
    <lineage>
        <taxon>Bacteria</taxon>
        <taxon>Bacillati</taxon>
        <taxon>Actinomycetota</taxon>
        <taxon>Actinomycetes</taxon>
        <taxon>Micrococcales</taxon>
        <taxon>Microbacteriaceae</taxon>
        <taxon>Frondihabitans</taxon>
    </lineage>
</organism>
<dbReference type="EMBL" id="RBKS01000001">
    <property type="protein sequence ID" value="RKR74771.1"/>
    <property type="molecule type" value="Genomic_DNA"/>
</dbReference>
<dbReference type="InterPro" id="IPR036397">
    <property type="entry name" value="RNaseH_sf"/>
</dbReference>
<evidence type="ECO:0000259" key="1">
    <source>
        <dbReference type="Pfam" id="PF13683"/>
    </source>
</evidence>
<dbReference type="InterPro" id="IPR001584">
    <property type="entry name" value="Integrase_cat-core"/>
</dbReference>
<protein>
    <submittedName>
        <fullName evidence="2">Integrase-like protein</fullName>
    </submittedName>
</protein>
<dbReference type="PANTHER" id="PTHR46889:SF4">
    <property type="entry name" value="TRANSPOSASE INSO FOR INSERTION SEQUENCE ELEMENT IS911B-RELATED"/>
    <property type="match status" value="1"/>
</dbReference>
<evidence type="ECO:0000313" key="2">
    <source>
        <dbReference type="EMBL" id="RKR74771.1"/>
    </source>
</evidence>
<dbReference type="Proteomes" id="UP000280008">
    <property type="component" value="Unassembled WGS sequence"/>
</dbReference>
<dbReference type="AlphaFoldDB" id="A0A495IHJ4"/>
<dbReference type="InterPro" id="IPR012337">
    <property type="entry name" value="RNaseH-like_sf"/>
</dbReference>
<dbReference type="Pfam" id="PF13683">
    <property type="entry name" value="rve_3"/>
    <property type="match status" value="1"/>
</dbReference>
<dbReference type="PANTHER" id="PTHR46889">
    <property type="entry name" value="TRANSPOSASE INSF FOR INSERTION SEQUENCE IS3B-RELATED"/>
    <property type="match status" value="1"/>
</dbReference>
<accession>A0A495IHJ4</accession>
<feature type="domain" description="Integrase catalytic" evidence="1">
    <location>
        <begin position="25"/>
        <end position="90"/>
    </location>
</feature>
<dbReference type="GO" id="GO:0003676">
    <property type="term" value="F:nucleic acid binding"/>
    <property type="evidence" value="ECO:0007669"/>
    <property type="project" value="InterPro"/>
</dbReference>
<keyword evidence="3" id="KW-1185">Reference proteome</keyword>
<reference evidence="2 3" key="1">
    <citation type="submission" date="2018-10" db="EMBL/GenBank/DDBJ databases">
        <title>Sequencing the genomes of 1000 actinobacteria strains.</title>
        <authorList>
            <person name="Klenk H.-P."/>
        </authorList>
    </citation>
    <scope>NUCLEOTIDE SEQUENCE [LARGE SCALE GENOMIC DNA]</scope>
    <source>
        <strain evidence="2 3">DSM 17894</strain>
    </source>
</reference>
<dbReference type="SUPFAM" id="SSF53098">
    <property type="entry name" value="Ribonuclease H-like"/>
    <property type="match status" value="1"/>
</dbReference>
<dbReference type="GO" id="GO:0015074">
    <property type="term" value="P:DNA integration"/>
    <property type="evidence" value="ECO:0007669"/>
    <property type="project" value="InterPro"/>
</dbReference>
<name>A0A495IHJ4_9MICO</name>